<dbReference type="RefSeq" id="WP_285573294.1">
    <property type="nucleotide sequence ID" value="NZ_BSDE01000002.1"/>
</dbReference>
<gene>
    <name evidence="1" type="ORF">GETHLI_14620</name>
</gene>
<comment type="caution">
    <text evidence="1">The sequence shown here is derived from an EMBL/GenBank/DDBJ whole genome shotgun (WGS) entry which is preliminary data.</text>
</comment>
<organism evidence="1 2">
    <name type="scientific">Geothrix limicola</name>
    <dbReference type="NCBI Taxonomy" id="2927978"/>
    <lineage>
        <taxon>Bacteria</taxon>
        <taxon>Pseudomonadati</taxon>
        <taxon>Acidobacteriota</taxon>
        <taxon>Holophagae</taxon>
        <taxon>Holophagales</taxon>
        <taxon>Holophagaceae</taxon>
        <taxon>Geothrix</taxon>
    </lineage>
</organism>
<sequence>MSSRPAPFILLLALGLGLNHGLDAQEAPRAQAPLQGKLGLGTLPRPSLNGFQTVLLRKESHLGSPLDPGFRLSPRGWQELSLKTRPPLKLPARKGPGEATVEVWDRPLPELPKEQAFLSNLDRMKRRLTLALQAPPPRHGDLDLAHLMLADPAQPHTLELAKVRSVHLRFNRLPPNRSLPR</sequence>
<accession>A0ABQ5QEV3</accession>
<evidence type="ECO:0000313" key="1">
    <source>
        <dbReference type="EMBL" id="GLH72960.1"/>
    </source>
</evidence>
<evidence type="ECO:0000313" key="2">
    <source>
        <dbReference type="Proteomes" id="UP001165069"/>
    </source>
</evidence>
<name>A0ABQ5QEV3_9BACT</name>
<proteinExistence type="predicted"/>
<protein>
    <submittedName>
        <fullName evidence="1">Uncharacterized protein</fullName>
    </submittedName>
</protein>
<reference evidence="1 2" key="1">
    <citation type="journal article" date="2023" name="Antonie Van Leeuwenhoek">
        <title>Mesoterricola silvestris gen. nov., sp. nov., Mesoterricola sediminis sp. nov., Geothrix oryzae sp. nov., Geothrix edaphica sp. nov., Geothrix rubra sp. nov., and Geothrix limicola sp. nov., six novel members of Acidobacteriota isolated from soils.</title>
        <authorList>
            <person name="Itoh H."/>
            <person name="Sugisawa Y."/>
            <person name="Mise K."/>
            <person name="Xu Z."/>
            <person name="Kuniyasu M."/>
            <person name="Ushijima N."/>
            <person name="Kawano K."/>
            <person name="Kobayashi E."/>
            <person name="Shiratori Y."/>
            <person name="Masuda Y."/>
            <person name="Senoo K."/>
        </authorList>
    </citation>
    <scope>NUCLEOTIDE SEQUENCE [LARGE SCALE GENOMIC DNA]</scope>
    <source>
        <strain evidence="1 2">Red804</strain>
    </source>
</reference>
<dbReference type="Proteomes" id="UP001165069">
    <property type="component" value="Unassembled WGS sequence"/>
</dbReference>
<dbReference type="EMBL" id="BSDE01000002">
    <property type="protein sequence ID" value="GLH72960.1"/>
    <property type="molecule type" value="Genomic_DNA"/>
</dbReference>
<keyword evidence="2" id="KW-1185">Reference proteome</keyword>